<dbReference type="RefSeq" id="WP_119809717.1">
    <property type="nucleotide sequence ID" value="NZ_QYUP01000044.1"/>
</dbReference>
<accession>A0A418Y6A8</accession>
<reference evidence="1 2" key="1">
    <citation type="submission" date="2018-09" db="EMBL/GenBank/DDBJ databases">
        <authorList>
            <person name="Zhu H."/>
        </authorList>
    </citation>
    <scope>NUCLEOTIDE SEQUENCE [LARGE SCALE GENOMIC DNA]</scope>
    <source>
        <strain evidence="1 2">K1S02-61</strain>
    </source>
</reference>
<evidence type="ECO:0000313" key="2">
    <source>
        <dbReference type="Proteomes" id="UP000284006"/>
    </source>
</evidence>
<proteinExistence type="predicted"/>
<protein>
    <recommendedName>
        <fullName evidence="3">Nucleotidyltransferase family protein</fullName>
    </recommendedName>
</protein>
<evidence type="ECO:0008006" key="3">
    <source>
        <dbReference type="Google" id="ProtNLM"/>
    </source>
</evidence>
<dbReference type="Proteomes" id="UP000284006">
    <property type="component" value="Unassembled WGS sequence"/>
</dbReference>
<dbReference type="EMBL" id="QYUP01000044">
    <property type="protein sequence ID" value="RJG23247.1"/>
    <property type="molecule type" value="Genomic_DNA"/>
</dbReference>
<gene>
    <name evidence="1" type="ORF">D3872_04750</name>
</gene>
<dbReference type="AlphaFoldDB" id="A0A418Y6A8"/>
<keyword evidence="2" id="KW-1185">Reference proteome</keyword>
<evidence type="ECO:0000313" key="1">
    <source>
        <dbReference type="EMBL" id="RJG23247.1"/>
    </source>
</evidence>
<sequence length="362" mass="39558">MSGVPLLLRVLREPAAAAGFSLPEWDLLLRQAAVASLVPALRTMLEAAGVEAPPPARAHLDWMQALAARHALAVRWEVREIRRALDGLGLPVILLKGAAYALSGMPAARGRMFSDIDILVPKSRLDAVEAALMMHGWVSTQHDAYDQRYYRTWMHELPPMQNVKRETVIDVHHAILPETARARPDSGKLRAAALAIPGEDGLATLAPVDMVLHSAVHLFHEGELDNGLRDLLDIHRLLQHFGGHPGFWTALPARALELQVGRSLYYALHYAARLLATPVPPEALAALSGVRPPPALQALIDALFDRALLPNHDSCRGPLTGTARYLLYVRSHWLRMPPLLLARHLLHKAVRGDGAGDAGQPA</sequence>
<comment type="caution">
    <text evidence="1">The sequence shown here is derived from an EMBL/GenBank/DDBJ whole genome shotgun (WGS) entry which is preliminary data.</text>
</comment>
<dbReference type="InterPro" id="IPR039498">
    <property type="entry name" value="NTP_transf_5"/>
</dbReference>
<name>A0A418Y6A8_9BURK</name>
<organism evidence="1 2">
    <name type="scientific">Massilia cavernae</name>
    <dbReference type="NCBI Taxonomy" id="2320864"/>
    <lineage>
        <taxon>Bacteria</taxon>
        <taxon>Pseudomonadati</taxon>
        <taxon>Pseudomonadota</taxon>
        <taxon>Betaproteobacteria</taxon>
        <taxon>Burkholderiales</taxon>
        <taxon>Oxalobacteraceae</taxon>
        <taxon>Telluria group</taxon>
        <taxon>Massilia</taxon>
    </lineage>
</organism>
<dbReference type="Gene3D" id="3.30.460.40">
    <property type="match status" value="1"/>
</dbReference>
<dbReference type="OrthoDB" id="5497963at2"/>
<dbReference type="Pfam" id="PF14907">
    <property type="entry name" value="NTP_transf_5"/>
    <property type="match status" value="1"/>
</dbReference>